<gene>
    <name evidence="1" type="ORF">F2Q68_00005426</name>
</gene>
<protein>
    <submittedName>
        <fullName evidence="1">Uncharacterized protein</fullName>
    </submittedName>
</protein>
<name>A0A8S9JE45_BRACR</name>
<sequence length="81" mass="9264">MSSKRVATQRPNACFARSLRSDQAFLPLGRYIATELEPKLGRYVATERKERSIRHSSCILVYPSMLSLEDRSEPISCFPPF</sequence>
<dbReference type="Proteomes" id="UP000712281">
    <property type="component" value="Unassembled WGS sequence"/>
</dbReference>
<accession>A0A8S9JE45</accession>
<evidence type="ECO:0000313" key="1">
    <source>
        <dbReference type="EMBL" id="KAF2580358.1"/>
    </source>
</evidence>
<dbReference type="AlphaFoldDB" id="A0A8S9JE45"/>
<dbReference type="EMBL" id="QGKW02001660">
    <property type="protein sequence ID" value="KAF2580358.1"/>
    <property type="molecule type" value="Genomic_DNA"/>
</dbReference>
<organism evidence="1 2">
    <name type="scientific">Brassica cretica</name>
    <name type="common">Mustard</name>
    <dbReference type="NCBI Taxonomy" id="69181"/>
    <lineage>
        <taxon>Eukaryota</taxon>
        <taxon>Viridiplantae</taxon>
        <taxon>Streptophyta</taxon>
        <taxon>Embryophyta</taxon>
        <taxon>Tracheophyta</taxon>
        <taxon>Spermatophyta</taxon>
        <taxon>Magnoliopsida</taxon>
        <taxon>eudicotyledons</taxon>
        <taxon>Gunneridae</taxon>
        <taxon>Pentapetalae</taxon>
        <taxon>rosids</taxon>
        <taxon>malvids</taxon>
        <taxon>Brassicales</taxon>
        <taxon>Brassicaceae</taxon>
        <taxon>Brassiceae</taxon>
        <taxon>Brassica</taxon>
    </lineage>
</organism>
<evidence type="ECO:0000313" key="2">
    <source>
        <dbReference type="Proteomes" id="UP000712281"/>
    </source>
</evidence>
<comment type="caution">
    <text evidence="1">The sequence shown here is derived from an EMBL/GenBank/DDBJ whole genome shotgun (WGS) entry which is preliminary data.</text>
</comment>
<reference evidence="1" key="1">
    <citation type="submission" date="2019-12" db="EMBL/GenBank/DDBJ databases">
        <title>Genome sequencing and annotation of Brassica cretica.</title>
        <authorList>
            <person name="Studholme D.J."/>
            <person name="Sarris P.F."/>
        </authorList>
    </citation>
    <scope>NUCLEOTIDE SEQUENCE</scope>
    <source>
        <strain evidence="1">PFS-001/15</strain>
        <tissue evidence="1">Leaf</tissue>
    </source>
</reference>
<proteinExistence type="predicted"/>